<dbReference type="SUPFAM" id="SSF47336">
    <property type="entry name" value="ACP-like"/>
    <property type="match status" value="1"/>
</dbReference>
<dbReference type="EMBL" id="JACTVA010000024">
    <property type="protein sequence ID" value="MBC9207983.1"/>
    <property type="molecule type" value="Genomic_DNA"/>
</dbReference>
<dbReference type="InterPro" id="IPR001031">
    <property type="entry name" value="Thioesterase"/>
</dbReference>
<dbReference type="InterPro" id="IPR025110">
    <property type="entry name" value="AMP-bd_C"/>
</dbReference>
<dbReference type="Gene3D" id="3.40.50.1820">
    <property type="entry name" value="alpha/beta hydrolase"/>
    <property type="match status" value="1"/>
</dbReference>
<sequence>MNAPLAVPPHDPRMPQPLTEAQAGLWYAQRLDAANPIFNTGQYLDLRGPLDLVAFADAVNGMVAEADALALRIDDAGGAPVQWLDEARRPWLAVIDLTNEPDAEQAALADMARDMAAPLDPARHALAAERLYVLGPRRHLWYQRAHHLVVDAFGTDLLVRRVANLYAAALGQGMPGPSLTRPSVVLAEDAAYRADPRREKDAAFWRETMQGAPEVVGLAPGLAMTGHRALRHAEPLDDAFADALRAAAATHNLPWPDILAALVAAYVRRHAGTPEVSLGVAFMGRLGSPAARVPCTLMNVLPLRLAPDEAAPLGAVLADAAKALLRGRRHGRYRGEQLRRDLGLLGAGRRLHGPLVNLLPFDRLPEFAGLEASQHVLGTGPVDDITLSFRGGPDAAGLRLEIEANPGLYDAADVAAHAARLRHFIHAALGAPRLADVPTATPDEARWALQDLNATTHHVPDTTLAALIAARMQAHPEAPALEFAGTVLSYAALDARSGALAAALRARGVGPGSIVAVALERSVELVVALLAVIRAGGAYLPLDLEHPEARIARILDNAKPVLALSARPLPGQVPVLAPQDWPLAGEAPTQGPAPGDAAYVLYTSGSTGEPKGVVVEHRAIVNRLEWMRQYYRFGTADRILQKTPATFDVSVWEFFLPFLAGATLVVAPPGVHKDPVALAALLRDGCITTAHFVPSMLAAFLAEPASAGLRLARVFCSGEELTAELRDRFHARIEAGLHNLYGPTEAAVDVSYWPASATDRSQPVPIGHPVWNTQLYVLDEAMRPVPPGVTGHLFLGGVQLAREYLGRPDLTERAFIPNPFRPGERMYRTGDVARLRPDGAVVFLGRSDHQVKIRGQRIELGEVEAALASYKALRQARVIAREDKAGDRRLVAYVVPAEGFDAAALRAHAAARLPDAMLPAAFVTLAALPVNSSGKLDRAALPAPDYVTVEGRAPATEAERRIAALYGQVLHIEGVGAKDDFFALGGHSLLAVELMLRVREDFGWDPGLGALFEHPTVERLAALLEEKPVSDSGLGPVVRLQQGDEALPPLFVVHPAGGISWCYGGLARALAPRRTVYGIQAPALAAGVETPPSLDALAADYVERIRAVRPRGVVHLLGWSVGGIIAHAMAVRLAQRVGVLAMLDSYPSEVWRSQEEPEENAPFRALLAIAGYDPDNLPDGLELTREAVVAYLRAGDSPLGRLPEAALDGVVRVVRGNNRLVRQHEQGYFPGRIIHFHAAAQHAGSAISPDLWRPYAGDVEVIDIAAQHAELTGPEATVQIAPPLAARLAACDKKDTA</sequence>
<dbReference type="InterPro" id="IPR000873">
    <property type="entry name" value="AMP-dep_synth/lig_dom"/>
</dbReference>
<accession>A0ABR7RNN2</accession>
<evidence type="ECO:0000313" key="5">
    <source>
        <dbReference type="Proteomes" id="UP000626026"/>
    </source>
</evidence>
<evidence type="ECO:0000256" key="2">
    <source>
        <dbReference type="ARBA" id="ARBA00022553"/>
    </source>
</evidence>
<organism evidence="4 5">
    <name type="scientific">Teichococcus aerophilus</name>
    <dbReference type="NCBI Taxonomy" id="1224513"/>
    <lineage>
        <taxon>Bacteria</taxon>
        <taxon>Pseudomonadati</taxon>
        <taxon>Pseudomonadota</taxon>
        <taxon>Alphaproteobacteria</taxon>
        <taxon>Acetobacterales</taxon>
        <taxon>Roseomonadaceae</taxon>
        <taxon>Roseomonas</taxon>
    </lineage>
</organism>
<reference evidence="4 5" key="1">
    <citation type="journal article" date="2013" name="Int. J. Syst. Evol. Microbiol.">
        <title>Roseomonas aerophila sp. nov., isolated from air.</title>
        <authorList>
            <person name="Kim S.J."/>
            <person name="Weon H.Y."/>
            <person name="Ahn J.H."/>
            <person name="Hong S.B."/>
            <person name="Seok S.J."/>
            <person name="Whang K.S."/>
            <person name="Kwon S.W."/>
        </authorList>
    </citation>
    <scope>NUCLEOTIDE SEQUENCE [LARGE SCALE GENOMIC DNA]</scope>
    <source>
        <strain evidence="4 5">NBRC 108923</strain>
    </source>
</reference>
<dbReference type="Pfam" id="PF00668">
    <property type="entry name" value="Condensation"/>
    <property type="match status" value="1"/>
</dbReference>
<name>A0ABR7RNN2_9PROT</name>
<evidence type="ECO:0000259" key="3">
    <source>
        <dbReference type="PROSITE" id="PS50075"/>
    </source>
</evidence>
<comment type="caution">
    <text evidence="4">The sequence shown here is derived from an EMBL/GenBank/DDBJ whole genome shotgun (WGS) entry which is preliminary data.</text>
</comment>
<dbReference type="PROSITE" id="PS50075">
    <property type="entry name" value="CARRIER"/>
    <property type="match status" value="1"/>
</dbReference>
<dbReference type="InterPro" id="IPR036736">
    <property type="entry name" value="ACP-like_sf"/>
</dbReference>
<feature type="domain" description="Carrier" evidence="3">
    <location>
        <begin position="953"/>
        <end position="1028"/>
    </location>
</feature>
<dbReference type="SUPFAM" id="SSF52777">
    <property type="entry name" value="CoA-dependent acyltransferases"/>
    <property type="match status" value="2"/>
</dbReference>
<dbReference type="Gene3D" id="3.30.300.30">
    <property type="match status" value="1"/>
</dbReference>
<dbReference type="Pfam" id="PF00550">
    <property type="entry name" value="PP-binding"/>
    <property type="match status" value="1"/>
</dbReference>
<dbReference type="PANTHER" id="PTHR45527:SF1">
    <property type="entry name" value="FATTY ACID SYNTHASE"/>
    <property type="match status" value="1"/>
</dbReference>
<dbReference type="Pfam" id="PF13193">
    <property type="entry name" value="AMP-binding_C"/>
    <property type="match status" value="1"/>
</dbReference>
<dbReference type="InterPro" id="IPR010071">
    <property type="entry name" value="AA_adenyl_dom"/>
</dbReference>
<proteinExistence type="predicted"/>
<dbReference type="SUPFAM" id="SSF56801">
    <property type="entry name" value="Acetyl-CoA synthetase-like"/>
    <property type="match status" value="1"/>
</dbReference>
<dbReference type="SUPFAM" id="SSF53474">
    <property type="entry name" value="alpha/beta-Hydrolases"/>
    <property type="match status" value="1"/>
</dbReference>
<dbReference type="InterPro" id="IPR009081">
    <property type="entry name" value="PP-bd_ACP"/>
</dbReference>
<evidence type="ECO:0000256" key="1">
    <source>
        <dbReference type="ARBA" id="ARBA00022450"/>
    </source>
</evidence>
<dbReference type="InterPro" id="IPR020806">
    <property type="entry name" value="PKS_PP-bd"/>
</dbReference>
<dbReference type="PROSITE" id="PS00455">
    <property type="entry name" value="AMP_BINDING"/>
    <property type="match status" value="1"/>
</dbReference>
<dbReference type="Proteomes" id="UP000626026">
    <property type="component" value="Unassembled WGS sequence"/>
</dbReference>
<dbReference type="InterPro" id="IPR001242">
    <property type="entry name" value="Condensation_dom"/>
</dbReference>
<dbReference type="InterPro" id="IPR045851">
    <property type="entry name" value="AMP-bd_C_sf"/>
</dbReference>
<dbReference type="Gene3D" id="3.30.559.30">
    <property type="entry name" value="Nonribosomal peptide synthetase, condensation domain"/>
    <property type="match status" value="1"/>
</dbReference>
<dbReference type="CDD" id="cd17646">
    <property type="entry name" value="A_NRPS_AB3403-like"/>
    <property type="match status" value="1"/>
</dbReference>
<gene>
    <name evidence="4" type="ORF">IBL26_14150</name>
</gene>
<keyword evidence="2" id="KW-0597">Phosphoprotein</keyword>
<protein>
    <submittedName>
        <fullName evidence="4">Amino acid adenylation domain-containing protein</fullName>
    </submittedName>
</protein>
<dbReference type="Gene3D" id="3.40.50.980">
    <property type="match status" value="2"/>
</dbReference>
<dbReference type="Pfam" id="PF00975">
    <property type="entry name" value="Thioesterase"/>
    <property type="match status" value="1"/>
</dbReference>
<dbReference type="InterPro" id="IPR029058">
    <property type="entry name" value="AB_hydrolase_fold"/>
</dbReference>
<dbReference type="Gene3D" id="2.30.38.10">
    <property type="entry name" value="Luciferase, Domain 3"/>
    <property type="match status" value="1"/>
</dbReference>
<dbReference type="PANTHER" id="PTHR45527">
    <property type="entry name" value="NONRIBOSOMAL PEPTIDE SYNTHETASE"/>
    <property type="match status" value="1"/>
</dbReference>
<keyword evidence="5" id="KW-1185">Reference proteome</keyword>
<dbReference type="Pfam" id="PF00501">
    <property type="entry name" value="AMP-binding"/>
    <property type="match status" value="1"/>
</dbReference>
<evidence type="ECO:0000313" key="4">
    <source>
        <dbReference type="EMBL" id="MBC9207983.1"/>
    </source>
</evidence>
<dbReference type="Gene3D" id="3.30.559.10">
    <property type="entry name" value="Chloramphenicol acetyltransferase-like domain"/>
    <property type="match status" value="1"/>
</dbReference>
<keyword evidence="1" id="KW-0596">Phosphopantetheine</keyword>
<dbReference type="InterPro" id="IPR023213">
    <property type="entry name" value="CAT-like_dom_sf"/>
</dbReference>
<dbReference type="InterPro" id="IPR020845">
    <property type="entry name" value="AMP-binding_CS"/>
</dbReference>
<dbReference type="SMART" id="SM00823">
    <property type="entry name" value="PKS_PP"/>
    <property type="match status" value="1"/>
</dbReference>
<dbReference type="NCBIfam" id="TIGR01733">
    <property type="entry name" value="AA-adenyl-dom"/>
    <property type="match status" value="1"/>
</dbReference>